<evidence type="ECO:0000256" key="2">
    <source>
        <dbReference type="ARBA" id="ARBA00012438"/>
    </source>
</evidence>
<dbReference type="GO" id="GO:0004673">
    <property type="term" value="F:protein histidine kinase activity"/>
    <property type="evidence" value="ECO:0007669"/>
    <property type="project" value="UniProtKB-EC"/>
</dbReference>
<dbReference type="SUPFAM" id="SSF55785">
    <property type="entry name" value="PYP-like sensor domain (PAS domain)"/>
    <property type="match status" value="4"/>
</dbReference>
<accession>A0A2W2BII6</accession>
<evidence type="ECO:0000259" key="18">
    <source>
        <dbReference type="PROSITE" id="PS50113"/>
    </source>
</evidence>
<dbReference type="EC" id="2.7.13.3" evidence="2"/>
<dbReference type="InterPro" id="IPR011102">
    <property type="entry name" value="Sig_transdc_His_kinase_HWE"/>
</dbReference>
<dbReference type="InterPro" id="IPR035965">
    <property type="entry name" value="PAS-like_dom_sf"/>
</dbReference>
<dbReference type="GO" id="GO:0005524">
    <property type="term" value="F:ATP binding"/>
    <property type="evidence" value="ECO:0007669"/>
    <property type="project" value="UniProtKB-KW"/>
</dbReference>
<evidence type="ECO:0000256" key="16">
    <source>
        <dbReference type="ARBA" id="ARBA00023170"/>
    </source>
</evidence>
<dbReference type="PROSITE" id="PS50112">
    <property type="entry name" value="PAS"/>
    <property type="match status" value="1"/>
</dbReference>
<evidence type="ECO:0000256" key="7">
    <source>
        <dbReference type="ARBA" id="ARBA00022630"/>
    </source>
</evidence>
<feature type="domain" description="PAC" evidence="18">
    <location>
        <begin position="483"/>
        <end position="535"/>
    </location>
</feature>
<dbReference type="EMBL" id="QKVK01000009">
    <property type="protein sequence ID" value="PZF75707.1"/>
    <property type="molecule type" value="Genomic_DNA"/>
</dbReference>
<dbReference type="SMART" id="SM00086">
    <property type="entry name" value="PAC"/>
    <property type="match status" value="4"/>
</dbReference>
<dbReference type="Pfam" id="PF00989">
    <property type="entry name" value="PAS"/>
    <property type="match status" value="1"/>
</dbReference>
<keyword evidence="20" id="KW-1185">Reference proteome</keyword>
<evidence type="ECO:0000256" key="14">
    <source>
        <dbReference type="ARBA" id="ARBA00022991"/>
    </source>
</evidence>
<dbReference type="InterPro" id="IPR036890">
    <property type="entry name" value="HATPase_C_sf"/>
</dbReference>
<dbReference type="Gene3D" id="3.30.450.20">
    <property type="entry name" value="PAS domain"/>
    <property type="match status" value="4"/>
</dbReference>
<keyword evidence="8" id="KW-0288">FMN</keyword>
<feature type="domain" description="PAS" evidence="17">
    <location>
        <begin position="282"/>
        <end position="352"/>
    </location>
</feature>
<dbReference type="Pfam" id="PF08447">
    <property type="entry name" value="PAS_3"/>
    <property type="match status" value="2"/>
</dbReference>
<evidence type="ECO:0000256" key="11">
    <source>
        <dbReference type="ARBA" id="ARBA00022741"/>
    </source>
</evidence>
<keyword evidence="10" id="KW-0677">Repeat</keyword>
<dbReference type="InterPro" id="IPR013767">
    <property type="entry name" value="PAS_fold"/>
</dbReference>
<evidence type="ECO:0000256" key="13">
    <source>
        <dbReference type="ARBA" id="ARBA00022840"/>
    </source>
</evidence>
<keyword evidence="12" id="KW-0418">Kinase</keyword>
<dbReference type="InterPro" id="IPR013655">
    <property type="entry name" value="PAS_fold_3"/>
</dbReference>
<evidence type="ECO:0000256" key="9">
    <source>
        <dbReference type="ARBA" id="ARBA00022679"/>
    </source>
</evidence>
<dbReference type="Pfam" id="PF07536">
    <property type="entry name" value="HWE_HK"/>
    <property type="match status" value="1"/>
</dbReference>
<dbReference type="PANTHER" id="PTHR41523">
    <property type="entry name" value="TWO-COMPONENT SYSTEM SENSOR PROTEIN"/>
    <property type="match status" value="1"/>
</dbReference>
<evidence type="ECO:0000256" key="5">
    <source>
        <dbReference type="ARBA" id="ARBA00022553"/>
    </source>
</evidence>
<dbReference type="GO" id="GO:0009881">
    <property type="term" value="F:photoreceptor activity"/>
    <property type="evidence" value="ECO:0007669"/>
    <property type="project" value="UniProtKB-KW"/>
</dbReference>
<dbReference type="InterPro" id="IPR000014">
    <property type="entry name" value="PAS"/>
</dbReference>
<feature type="domain" description="PAC" evidence="18">
    <location>
        <begin position="104"/>
        <end position="157"/>
    </location>
</feature>
<evidence type="ECO:0000313" key="19">
    <source>
        <dbReference type="EMBL" id="PZF75707.1"/>
    </source>
</evidence>
<keyword evidence="11" id="KW-0547">Nucleotide-binding</keyword>
<dbReference type="NCBIfam" id="TIGR00229">
    <property type="entry name" value="sensory_box"/>
    <property type="match status" value="2"/>
</dbReference>
<evidence type="ECO:0000256" key="8">
    <source>
        <dbReference type="ARBA" id="ARBA00022643"/>
    </source>
</evidence>
<keyword evidence="16" id="KW-0675">Receptor</keyword>
<proteinExistence type="predicted"/>
<dbReference type="CDD" id="cd00130">
    <property type="entry name" value="PAS"/>
    <property type="match status" value="4"/>
</dbReference>
<keyword evidence="13" id="KW-0067">ATP-binding</keyword>
<keyword evidence="9" id="KW-0808">Transferase</keyword>
<gene>
    <name evidence="19" type="ORF">DK847_17875</name>
</gene>
<dbReference type="InterPro" id="IPR001610">
    <property type="entry name" value="PAC"/>
</dbReference>
<protein>
    <recommendedName>
        <fullName evidence="3">Blue-light-activated histidine kinase</fullName>
        <ecNumber evidence="2">2.7.13.3</ecNumber>
    </recommendedName>
</protein>
<evidence type="ECO:0000256" key="10">
    <source>
        <dbReference type="ARBA" id="ARBA00022737"/>
    </source>
</evidence>
<reference evidence="20" key="1">
    <citation type="submission" date="2018-06" db="EMBL/GenBank/DDBJ databases">
        <title>Aestuariibacter litoralis strain KCTC 52945T.</title>
        <authorList>
            <person name="Li X."/>
            <person name="Salam N."/>
            <person name="Li J.-L."/>
            <person name="Chen Y.-M."/>
            <person name="Yang Z.-W."/>
            <person name="Zhang L.-Y."/>
            <person name="Han M.-X."/>
            <person name="Xiao M."/>
            <person name="Li W.-J."/>
        </authorList>
    </citation>
    <scope>NUCLEOTIDE SEQUENCE [LARGE SCALE GENOMIC DNA]</scope>
    <source>
        <strain evidence="20">KCTC 52945</strain>
    </source>
</reference>
<evidence type="ECO:0000256" key="6">
    <source>
        <dbReference type="ARBA" id="ARBA00022606"/>
    </source>
</evidence>
<keyword evidence="4" id="KW-0600">Photoreceptor protein</keyword>
<dbReference type="AlphaFoldDB" id="A0A2W2BII6"/>
<keyword evidence="14" id="KW-0157">Chromophore</keyword>
<name>A0A2W2BII6_9HYPH</name>
<dbReference type="GO" id="GO:0006355">
    <property type="term" value="P:regulation of DNA-templated transcription"/>
    <property type="evidence" value="ECO:0007669"/>
    <property type="project" value="InterPro"/>
</dbReference>
<keyword evidence="15" id="KW-0843">Virulence</keyword>
<evidence type="ECO:0000256" key="12">
    <source>
        <dbReference type="ARBA" id="ARBA00022777"/>
    </source>
</evidence>
<comment type="catalytic activity">
    <reaction evidence="1">
        <text>ATP + protein L-histidine = ADP + protein N-phospho-L-histidine.</text>
        <dbReference type="EC" id="2.7.13.3"/>
    </reaction>
</comment>
<keyword evidence="7" id="KW-0285">Flavoprotein</keyword>
<evidence type="ECO:0000256" key="15">
    <source>
        <dbReference type="ARBA" id="ARBA00023026"/>
    </source>
</evidence>
<keyword evidence="6" id="KW-0716">Sensory transduction</keyword>
<dbReference type="SMART" id="SM00091">
    <property type="entry name" value="PAS"/>
    <property type="match status" value="4"/>
</dbReference>
<sequence length="717" mass="80591">MRELRWPSATIMFDRQRNRAASPKDGAWMQGEASWALRALSVARIVFYSIDCATGFMLRSDNCMEILGMPPAGPAASWPLVIFPEDRAHYELARRSLSPQQPNFEIEYRVENSKTGKQFWVLDRGAGEFDAEGRLTGIRGAIIDVSARISVERELRKAARLRSVVFEAARMAAWHFDVAADRFTFTDELLALLEIDRRHFDGTPAALENAIHPDDREAWRQAHDQARTPGNRMEIEFRLLVPGPRTRWILSRGEVVRRIDGVPLESYGVMIDITERKAAEEAAARLAAIVESSEEAIIAKTLRGVITSWNKGAERLFGYTAEEMIGESVWKLIPEDGEHEEINILNTVRTSQSVPSHETVRLHRTGRRIHVAVSVSPILNAQGMVVGASTIARDVTERRRQTELLTENEARMRLALKSARAGAWTFDLKRRELHWSPEMFALYGLDPAKGQPSREMLAQRISPAHRRRARKEFARAMLQGGSFTLEFPINRPDGTEIWTALAGDVIKDENGKPVAARGIDQDITERKNWEKRQAMLLRELSHRVKNTLAVVQSVARQTLRSSPSPRSFVDAFEGRIRSLAASHSLLTEADWGGARLDTIIHHQVAAMVQDHDGRFRLKGPDVVLSAEVATQIGLVLHELATNAAKYGSLSVPEGHVDIVWTATRTRLCLMWREHGGPKIAKKPEFTGFGTLLITSSAQKVTQRFLRDGLVCKLEFAR</sequence>
<evidence type="ECO:0000256" key="3">
    <source>
        <dbReference type="ARBA" id="ARBA00021740"/>
    </source>
</evidence>
<dbReference type="Proteomes" id="UP000248795">
    <property type="component" value="Unassembled WGS sequence"/>
</dbReference>
<keyword evidence="5" id="KW-0597">Phosphoprotein</keyword>
<feature type="domain" description="PAC" evidence="18">
    <location>
        <begin position="233"/>
        <end position="285"/>
    </location>
</feature>
<dbReference type="Gene3D" id="2.10.70.100">
    <property type="match status" value="2"/>
</dbReference>
<feature type="domain" description="PAC" evidence="18">
    <location>
        <begin position="355"/>
        <end position="407"/>
    </location>
</feature>
<evidence type="ECO:0000313" key="20">
    <source>
        <dbReference type="Proteomes" id="UP000248795"/>
    </source>
</evidence>
<dbReference type="Gene3D" id="3.30.565.10">
    <property type="entry name" value="Histidine kinase-like ATPase, C-terminal domain"/>
    <property type="match status" value="1"/>
</dbReference>
<organism evidence="19 20">
    <name type="scientific">Aestuariivirga litoralis</name>
    <dbReference type="NCBI Taxonomy" id="2650924"/>
    <lineage>
        <taxon>Bacteria</taxon>
        <taxon>Pseudomonadati</taxon>
        <taxon>Pseudomonadota</taxon>
        <taxon>Alphaproteobacteria</taxon>
        <taxon>Hyphomicrobiales</taxon>
        <taxon>Aestuariivirgaceae</taxon>
        <taxon>Aestuariivirga</taxon>
    </lineage>
</organism>
<evidence type="ECO:0000259" key="17">
    <source>
        <dbReference type="PROSITE" id="PS50112"/>
    </source>
</evidence>
<evidence type="ECO:0000256" key="1">
    <source>
        <dbReference type="ARBA" id="ARBA00000085"/>
    </source>
</evidence>
<dbReference type="SMART" id="SM00911">
    <property type="entry name" value="HWE_HK"/>
    <property type="match status" value="1"/>
</dbReference>
<dbReference type="PANTHER" id="PTHR41523:SF8">
    <property type="entry name" value="ETHYLENE RESPONSE SENSOR PROTEIN"/>
    <property type="match status" value="1"/>
</dbReference>
<dbReference type="PROSITE" id="PS50113">
    <property type="entry name" value="PAC"/>
    <property type="match status" value="4"/>
</dbReference>
<dbReference type="InterPro" id="IPR000700">
    <property type="entry name" value="PAS-assoc_C"/>
</dbReference>
<evidence type="ECO:0000256" key="4">
    <source>
        <dbReference type="ARBA" id="ARBA00022543"/>
    </source>
</evidence>
<comment type="caution">
    <text evidence="19">The sequence shown here is derived from an EMBL/GenBank/DDBJ whole genome shotgun (WGS) entry which is preliminary data.</text>
</comment>